<dbReference type="SMART" id="SM00382">
    <property type="entry name" value="AAA"/>
    <property type="match status" value="1"/>
</dbReference>
<dbReference type="InterPro" id="IPR003959">
    <property type="entry name" value="ATPase_AAA_core"/>
</dbReference>
<dbReference type="GeneID" id="9681909"/>
<dbReference type="GO" id="GO:0016887">
    <property type="term" value="F:ATP hydrolysis activity"/>
    <property type="evidence" value="ECO:0007669"/>
    <property type="project" value="InterPro"/>
</dbReference>
<dbReference type="GO" id="GO:0009535">
    <property type="term" value="C:chloroplast thylakoid membrane"/>
    <property type="evidence" value="ECO:0007669"/>
    <property type="project" value="TreeGrafter"/>
</dbReference>
<dbReference type="GO" id="GO:0005524">
    <property type="term" value="F:ATP binding"/>
    <property type="evidence" value="ECO:0007669"/>
    <property type="project" value="InterPro"/>
</dbReference>
<evidence type="ECO:0000313" key="2">
    <source>
        <dbReference type="EMBL" id="EEH59282.1"/>
    </source>
</evidence>
<protein>
    <submittedName>
        <fullName evidence="2">Predicted protein</fullName>
    </submittedName>
</protein>
<dbReference type="InterPro" id="IPR027417">
    <property type="entry name" value="P-loop_NTPase"/>
</dbReference>
<dbReference type="KEGG" id="mpp:MICPUCDRAFT_8681"/>
<dbReference type="InterPro" id="IPR003593">
    <property type="entry name" value="AAA+_ATPase"/>
</dbReference>
<proteinExistence type="predicted"/>
<dbReference type="AlphaFoldDB" id="C1MK00"/>
<dbReference type="RefSeq" id="XP_003055906.1">
    <property type="nucleotide sequence ID" value="XM_003055860.1"/>
</dbReference>
<evidence type="ECO:0000313" key="3">
    <source>
        <dbReference type="Proteomes" id="UP000001876"/>
    </source>
</evidence>
<dbReference type="GO" id="GO:0004176">
    <property type="term" value="F:ATP-dependent peptidase activity"/>
    <property type="evidence" value="ECO:0007669"/>
    <property type="project" value="TreeGrafter"/>
</dbReference>
<feature type="non-terminal residue" evidence="2">
    <location>
        <position position="95"/>
    </location>
</feature>
<organism evidence="3">
    <name type="scientific">Micromonas pusilla (strain CCMP1545)</name>
    <name type="common">Picoplanktonic green alga</name>
    <dbReference type="NCBI Taxonomy" id="564608"/>
    <lineage>
        <taxon>Eukaryota</taxon>
        <taxon>Viridiplantae</taxon>
        <taxon>Chlorophyta</taxon>
        <taxon>Mamiellophyceae</taxon>
        <taxon>Mamiellales</taxon>
        <taxon>Mamiellaceae</taxon>
        <taxon>Micromonas</taxon>
    </lineage>
</organism>
<feature type="non-terminal residue" evidence="2">
    <location>
        <position position="1"/>
    </location>
</feature>
<accession>C1MK00</accession>
<dbReference type="OrthoDB" id="534441at2759"/>
<dbReference type="GO" id="GO:0006508">
    <property type="term" value="P:proteolysis"/>
    <property type="evidence" value="ECO:0007669"/>
    <property type="project" value="TreeGrafter"/>
</dbReference>
<gene>
    <name evidence="2" type="ORF">MICPUCDRAFT_8681</name>
</gene>
<dbReference type="EMBL" id="GG663736">
    <property type="protein sequence ID" value="EEH59282.1"/>
    <property type="molecule type" value="Genomic_DNA"/>
</dbReference>
<name>C1MK00_MICPC</name>
<dbReference type="SUPFAM" id="SSF52540">
    <property type="entry name" value="P-loop containing nucleoside triphosphate hydrolases"/>
    <property type="match status" value="1"/>
</dbReference>
<dbReference type="eggNOG" id="KOG0731">
    <property type="taxonomic scope" value="Eukaryota"/>
</dbReference>
<dbReference type="PANTHER" id="PTHR23076">
    <property type="entry name" value="METALLOPROTEASE M41 FTSH"/>
    <property type="match status" value="1"/>
</dbReference>
<keyword evidence="3" id="KW-1185">Reference proteome</keyword>
<dbReference type="OMA" id="ANFVEMF"/>
<dbReference type="Gene3D" id="3.40.50.300">
    <property type="entry name" value="P-loop containing nucleotide triphosphate hydrolases"/>
    <property type="match status" value="1"/>
</dbReference>
<dbReference type="PANTHER" id="PTHR23076:SF113">
    <property type="entry name" value="ATP-DEPENDENT ZINC METALLOPROTEASE FTSH 1, CHLOROPLASTIC-RELATED"/>
    <property type="match status" value="1"/>
</dbReference>
<reference evidence="2 3" key="1">
    <citation type="journal article" date="2009" name="Science">
        <title>Green evolution and dynamic adaptations revealed by genomes of the marine picoeukaryotes Micromonas.</title>
        <authorList>
            <person name="Worden A.Z."/>
            <person name="Lee J.H."/>
            <person name="Mock T."/>
            <person name="Rouze P."/>
            <person name="Simmons M.P."/>
            <person name="Aerts A.L."/>
            <person name="Allen A.E."/>
            <person name="Cuvelier M.L."/>
            <person name="Derelle E."/>
            <person name="Everett M.V."/>
            <person name="Foulon E."/>
            <person name="Grimwood J."/>
            <person name="Gundlach H."/>
            <person name="Henrissat B."/>
            <person name="Napoli C."/>
            <person name="McDonald S.M."/>
            <person name="Parker M.S."/>
            <person name="Rombauts S."/>
            <person name="Salamov A."/>
            <person name="Von Dassow P."/>
            <person name="Badger J.H."/>
            <person name="Coutinho P.M."/>
            <person name="Demir E."/>
            <person name="Dubchak I."/>
            <person name="Gentemann C."/>
            <person name="Eikrem W."/>
            <person name="Gready J.E."/>
            <person name="John U."/>
            <person name="Lanier W."/>
            <person name="Lindquist E.A."/>
            <person name="Lucas S."/>
            <person name="Mayer K.F."/>
            <person name="Moreau H."/>
            <person name="Not F."/>
            <person name="Otillar R."/>
            <person name="Panaud O."/>
            <person name="Pangilinan J."/>
            <person name="Paulsen I."/>
            <person name="Piegu B."/>
            <person name="Poliakov A."/>
            <person name="Robbens S."/>
            <person name="Schmutz J."/>
            <person name="Toulza E."/>
            <person name="Wyss T."/>
            <person name="Zelensky A."/>
            <person name="Zhou K."/>
            <person name="Armbrust E.V."/>
            <person name="Bhattacharya D."/>
            <person name="Goodenough U.W."/>
            <person name="Van de Peer Y."/>
            <person name="Grigoriev I.V."/>
        </authorList>
    </citation>
    <scope>NUCLEOTIDE SEQUENCE [LARGE SCALE GENOMIC DNA]</scope>
    <source>
        <strain evidence="2 3">CCMP1545</strain>
    </source>
</reference>
<dbReference type="Pfam" id="PF00004">
    <property type="entry name" value="AAA"/>
    <property type="match status" value="1"/>
</dbReference>
<dbReference type="STRING" id="564608.C1MK00"/>
<dbReference type="Proteomes" id="UP000001876">
    <property type="component" value="Unassembled WGS sequence"/>
</dbReference>
<feature type="domain" description="AAA+ ATPase" evidence="1">
    <location>
        <begin position="1"/>
        <end position="95"/>
    </location>
</feature>
<sequence>IPRGTLLAGAPGTGKSLLARAIAGESNVPFIQCSTANFVEMFVGVGAKRARELFQVARENQPCIIFIDEIDAVGKQRGGGGFPSNDEREQTINQL</sequence>
<evidence type="ECO:0000259" key="1">
    <source>
        <dbReference type="SMART" id="SM00382"/>
    </source>
</evidence>